<sequence>MSLPGGGSGFRWWGCHSGSLGVCTLG</sequence>
<dbReference type="Proteomes" id="UP000241118">
    <property type="component" value="Unassembled WGS sequence"/>
</dbReference>
<proteinExistence type="predicted"/>
<dbReference type="AlphaFoldDB" id="A0A2P8I6M7"/>
<accession>A0A2P8I6M7</accession>
<reference evidence="1 2" key="1">
    <citation type="submission" date="2018-03" db="EMBL/GenBank/DDBJ databases">
        <title>Genomic Encyclopedia of Type Strains, Phase III (KMG-III): the genomes of soil and plant-associated and newly described type strains.</title>
        <authorList>
            <person name="Whitman W."/>
        </authorList>
    </citation>
    <scope>NUCLEOTIDE SEQUENCE [LARGE SCALE GENOMIC DNA]</scope>
    <source>
        <strain evidence="1 2">CGMCC 4.7097</strain>
    </source>
</reference>
<gene>
    <name evidence="1" type="ORF">B0I31_107177</name>
</gene>
<dbReference type="EMBL" id="PYAX01000007">
    <property type="protein sequence ID" value="PSL54122.1"/>
    <property type="molecule type" value="Genomic_DNA"/>
</dbReference>
<comment type="caution">
    <text evidence="1">The sequence shown here is derived from an EMBL/GenBank/DDBJ whole genome shotgun (WGS) entry which is preliminary data.</text>
</comment>
<evidence type="ECO:0000313" key="2">
    <source>
        <dbReference type="Proteomes" id="UP000241118"/>
    </source>
</evidence>
<protein>
    <submittedName>
        <fullName evidence="1">Uncharacterized protein</fullName>
    </submittedName>
</protein>
<organism evidence="1 2">
    <name type="scientific">Saccharothrix carnea</name>
    <dbReference type="NCBI Taxonomy" id="1280637"/>
    <lineage>
        <taxon>Bacteria</taxon>
        <taxon>Bacillati</taxon>
        <taxon>Actinomycetota</taxon>
        <taxon>Actinomycetes</taxon>
        <taxon>Pseudonocardiales</taxon>
        <taxon>Pseudonocardiaceae</taxon>
        <taxon>Saccharothrix</taxon>
    </lineage>
</organism>
<name>A0A2P8I6M7_SACCR</name>
<keyword evidence="2" id="KW-1185">Reference proteome</keyword>
<evidence type="ECO:0000313" key="1">
    <source>
        <dbReference type="EMBL" id="PSL54122.1"/>
    </source>
</evidence>